<evidence type="ECO:0008006" key="4">
    <source>
        <dbReference type="Google" id="ProtNLM"/>
    </source>
</evidence>
<dbReference type="AlphaFoldDB" id="A0A515DEQ6"/>
<sequence length="154" mass="16615">MHSAPSVSYPVGRSRVWALALGLAWLGGALLTGAWCAQADSVGWRQWLAVACVLAGAGVALAGWLASPLGELQWDGVGWCWLARGAGGEQVAGLLTVHLDLQRCLLIHLRGAGCGRRWLWLEQRREPARWDDLRRAVYSRARAAADEARAPLPG</sequence>
<keyword evidence="1" id="KW-1133">Transmembrane helix</keyword>
<keyword evidence="1" id="KW-0472">Membrane</keyword>
<dbReference type="EMBL" id="CP035503">
    <property type="protein sequence ID" value="QDL38879.1"/>
    <property type="molecule type" value="Genomic_DNA"/>
</dbReference>
<protein>
    <recommendedName>
        <fullName evidence="4">Toxin CptA</fullName>
    </recommendedName>
</protein>
<evidence type="ECO:0000313" key="3">
    <source>
        <dbReference type="Proteomes" id="UP000316798"/>
    </source>
</evidence>
<dbReference type="RefSeq" id="WP_142820317.1">
    <property type="nucleotide sequence ID" value="NZ_CP035503.1"/>
</dbReference>
<dbReference type="OrthoDB" id="9157092at2"/>
<accession>A0A515DEQ6</accession>
<organism evidence="2 3">
    <name type="scientific">Rhodoferax sediminis</name>
    <dbReference type="NCBI Taxonomy" id="2509614"/>
    <lineage>
        <taxon>Bacteria</taxon>
        <taxon>Pseudomonadati</taxon>
        <taxon>Pseudomonadota</taxon>
        <taxon>Betaproteobacteria</taxon>
        <taxon>Burkholderiales</taxon>
        <taxon>Comamonadaceae</taxon>
        <taxon>Rhodoferax</taxon>
    </lineage>
</organism>
<gene>
    <name evidence="2" type="ORF">EUB48_17475</name>
</gene>
<dbReference type="KEGG" id="rhf:EUB48_17475"/>
<evidence type="ECO:0000256" key="1">
    <source>
        <dbReference type="SAM" id="Phobius"/>
    </source>
</evidence>
<proteinExistence type="predicted"/>
<name>A0A515DEQ6_9BURK</name>
<reference evidence="2 3" key="1">
    <citation type="submission" date="2019-01" db="EMBL/GenBank/DDBJ databases">
        <title>Genomic insights into a novel species Rhodoferax sp.</title>
        <authorList>
            <person name="Jin L."/>
        </authorList>
    </citation>
    <scope>NUCLEOTIDE SEQUENCE [LARGE SCALE GENOMIC DNA]</scope>
    <source>
        <strain evidence="2 3">CHu59-6-5</strain>
    </source>
</reference>
<feature type="transmembrane region" description="Helical" evidence="1">
    <location>
        <begin position="46"/>
        <end position="66"/>
    </location>
</feature>
<keyword evidence="1" id="KW-0812">Transmembrane</keyword>
<keyword evidence="3" id="KW-1185">Reference proteome</keyword>
<dbReference type="Proteomes" id="UP000316798">
    <property type="component" value="Chromosome"/>
</dbReference>
<evidence type="ECO:0000313" key="2">
    <source>
        <dbReference type="EMBL" id="QDL38879.1"/>
    </source>
</evidence>